<sequence length="96" mass="11030">MLQTLEERTMQQIDWQKISGNECYPIKWKFNYLTAAWGERRLGGAVYSFSQEPARAHSRKIISEFCVIISEELLTNLCDVEASIKSLPLTYSGPQN</sequence>
<dbReference type="EMBL" id="BPLQ01005580">
    <property type="protein sequence ID" value="GIY15740.1"/>
    <property type="molecule type" value="Genomic_DNA"/>
</dbReference>
<evidence type="ECO:0000313" key="1">
    <source>
        <dbReference type="EMBL" id="GIY15740.1"/>
    </source>
</evidence>
<gene>
    <name evidence="1" type="ORF">CDAR_266881</name>
</gene>
<protein>
    <submittedName>
        <fullName evidence="1">Uncharacterized protein</fullName>
    </submittedName>
</protein>
<reference evidence="1 2" key="1">
    <citation type="submission" date="2021-06" db="EMBL/GenBank/DDBJ databases">
        <title>Caerostris darwini draft genome.</title>
        <authorList>
            <person name="Kono N."/>
            <person name="Arakawa K."/>
        </authorList>
    </citation>
    <scope>NUCLEOTIDE SEQUENCE [LARGE SCALE GENOMIC DNA]</scope>
</reference>
<organism evidence="1 2">
    <name type="scientific">Caerostris darwini</name>
    <dbReference type="NCBI Taxonomy" id="1538125"/>
    <lineage>
        <taxon>Eukaryota</taxon>
        <taxon>Metazoa</taxon>
        <taxon>Ecdysozoa</taxon>
        <taxon>Arthropoda</taxon>
        <taxon>Chelicerata</taxon>
        <taxon>Arachnida</taxon>
        <taxon>Araneae</taxon>
        <taxon>Araneomorphae</taxon>
        <taxon>Entelegynae</taxon>
        <taxon>Araneoidea</taxon>
        <taxon>Araneidae</taxon>
        <taxon>Caerostris</taxon>
    </lineage>
</organism>
<accession>A0AAV4R659</accession>
<dbReference type="AlphaFoldDB" id="A0AAV4R659"/>
<evidence type="ECO:0000313" key="2">
    <source>
        <dbReference type="Proteomes" id="UP001054837"/>
    </source>
</evidence>
<comment type="caution">
    <text evidence="1">The sequence shown here is derived from an EMBL/GenBank/DDBJ whole genome shotgun (WGS) entry which is preliminary data.</text>
</comment>
<proteinExistence type="predicted"/>
<keyword evidence="2" id="KW-1185">Reference proteome</keyword>
<name>A0AAV4R659_9ARAC</name>
<dbReference type="Proteomes" id="UP001054837">
    <property type="component" value="Unassembled WGS sequence"/>
</dbReference>